<evidence type="ECO:0000313" key="6">
    <source>
        <dbReference type="EMBL" id="QNJ94671.1"/>
    </source>
</evidence>
<dbReference type="KEGG" id="mflu:HZU40_10670"/>
<dbReference type="PANTHER" id="PTHR44688:SF16">
    <property type="entry name" value="DNA-BINDING TRANSCRIPTIONAL ACTIVATOR DEVR_DOSR"/>
    <property type="match status" value="1"/>
</dbReference>
<reference evidence="7" key="2">
    <citation type="submission" date="2016-10" db="EMBL/GenBank/DDBJ databases">
        <authorList>
            <person name="de Groot N.N."/>
        </authorList>
    </citation>
    <scope>NUCLEOTIDE SEQUENCE [LARGE SCALE GENOMIC DNA]</scope>
    <source>
        <strain evidence="7">UNC267MFSha1.1M11</strain>
    </source>
</reference>
<dbReference type="Pfam" id="PF00196">
    <property type="entry name" value="GerE"/>
    <property type="match status" value="1"/>
</dbReference>
<evidence type="ECO:0000256" key="4">
    <source>
        <dbReference type="SAM" id="MobiDB-lite"/>
    </source>
</evidence>
<dbReference type="GO" id="GO:0003677">
    <property type="term" value="F:DNA binding"/>
    <property type="evidence" value="ECO:0007669"/>
    <property type="project" value="UniProtKB-KW"/>
</dbReference>
<dbReference type="SUPFAM" id="SSF46894">
    <property type="entry name" value="C-terminal effector domain of the bipartite response regulators"/>
    <property type="match status" value="1"/>
</dbReference>
<dbReference type="AlphaFoldDB" id="A0A1G4WWG1"/>
<evidence type="ECO:0000256" key="2">
    <source>
        <dbReference type="ARBA" id="ARBA00023125"/>
    </source>
</evidence>
<dbReference type="SMART" id="SM00421">
    <property type="entry name" value="HTH_LUXR"/>
    <property type="match status" value="1"/>
</dbReference>
<dbReference type="STRING" id="1502745.SAMN02799620_05205"/>
<dbReference type="PROSITE" id="PS00622">
    <property type="entry name" value="HTH_LUXR_1"/>
    <property type="match status" value="1"/>
</dbReference>
<dbReference type="RefSeq" id="WP_170847449.1">
    <property type="nucleotide sequence ID" value="NZ_CP059894.1"/>
</dbReference>
<keyword evidence="1" id="KW-0805">Transcription regulation</keyword>
<dbReference type="CDD" id="cd06170">
    <property type="entry name" value="LuxR_C_like"/>
    <property type="match status" value="1"/>
</dbReference>
<evidence type="ECO:0000256" key="1">
    <source>
        <dbReference type="ARBA" id="ARBA00023015"/>
    </source>
</evidence>
<keyword evidence="2 7" id="KW-0238">DNA-binding</keyword>
<dbReference type="Gene3D" id="3.40.50.2300">
    <property type="match status" value="1"/>
</dbReference>
<gene>
    <name evidence="6" type="ORF">HZU40_10670</name>
    <name evidence="7" type="ORF">SAMN02799620_05205</name>
</gene>
<dbReference type="EMBL" id="FMUB01000013">
    <property type="protein sequence ID" value="SCX31094.1"/>
    <property type="molecule type" value="Genomic_DNA"/>
</dbReference>
<organism evidence="7 8">
    <name type="scientific">Mycolicibacterium fluoranthenivorans</name>
    <dbReference type="NCBI Taxonomy" id="258505"/>
    <lineage>
        <taxon>Bacteria</taxon>
        <taxon>Bacillati</taxon>
        <taxon>Actinomycetota</taxon>
        <taxon>Actinomycetes</taxon>
        <taxon>Mycobacteriales</taxon>
        <taxon>Mycobacteriaceae</taxon>
        <taxon>Mycolicibacterium</taxon>
    </lineage>
</organism>
<evidence type="ECO:0000313" key="9">
    <source>
        <dbReference type="Proteomes" id="UP000515498"/>
    </source>
</evidence>
<feature type="region of interest" description="Disordered" evidence="4">
    <location>
        <begin position="1"/>
        <end position="27"/>
    </location>
</feature>
<proteinExistence type="predicted"/>
<evidence type="ECO:0000313" key="8">
    <source>
        <dbReference type="Proteomes" id="UP000199707"/>
    </source>
</evidence>
<dbReference type="EMBL" id="CP059894">
    <property type="protein sequence ID" value="QNJ94671.1"/>
    <property type="molecule type" value="Genomic_DNA"/>
</dbReference>
<reference evidence="8" key="1">
    <citation type="submission" date="2016-10" db="EMBL/GenBank/DDBJ databases">
        <authorList>
            <person name="Varghese N."/>
            <person name="Submissions S."/>
        </authorList>
    </citation>
    <scope>NUCLEOTIDE SEQUENCE [LARGE SCALE GENOMIC DNA]</scope>
    <source>
        <strain evidence="8">UNC267MFSha1.1M11</strain>
    </source>
</reference>
<evidence type="ECO:0000313" key="7">
    <source>
        <dbReference type="EMBL" id="SCX31094.1"/>
    </source>
</evidence>
<dbReference type="Proteomes" id="UP000199707">
    <property type="component" value="Unassembled WGS sequence"/>
</dbReference>
<dbReference type="PANTHER" id="PTHR44688">
    <property type="entry name" value="DNA-BINDING TRANSCRIPTIONAL ACTIVATOR DEVR_DOSR"/>
    <property type="match status" value="1"/>
</dbReference>
<dbReference type="InterPro" id="IPR016032">
    <property type="entry name" value="Sig_transdc_resp-reg_C-effctor"/>
</dbReference>
<feature type="domain" description="HTH luxR-type" evidence="5">
    <location>
        <begin position="197"/>
        <end position="224"/>
    </location>
</feature>
<protein>
    <submittedName>
        <fullName evidence="7">DNA-binding response regulator, NarL/FixJ family, contains REC and HTH domains</fullName>
    </submittedName>
    <submittedName>
        <fullName evidence="6">Response regulator transcription factor</fullName>
    </submittedName>
</protein>
<sequence>MGWSQTRYAPLPPVGRSTESDQSAETPDISASFDIPVVLRTVLVMDDELLRHGLMHIAAQLGAVRLVGDLQRGAGLVDRLRELAPELLVVGAEAGPDLPALLAELDPAPRVLAVIDGDDPRELALPLIRAGADGLVDRRSPSDELRAAFLRVIDGHHALDARSADTLIDELRAQAEPGYARLLTRREGEVLGLLTNGLDNRAIAGTLFISEATVKFHLHNVMDKFGVHNRAALVATVLRGHHV</sequence>
<reference evidence="6 9" key="3">
    <citation type="submission" date="2020-07" db="EMBL/GenBank/DDBJ databases">
        <title>Draft genome sequence of four isobutane-metabolizing strains capable of cometabolically degrading diverse ether contaminants.</title>
        <authorList>
            <person name="Chen W."/>
            <person name="Faulkner N."/>
            <person name="Smith C."/>
            <person name="Hyman M."/>
        </authorList>
    </citation>
    <scope>NUCLEOTIDE SEQUENCE [LARGE SCALE GENOMIC DNA]</scope>
    <source>
        <strain evidence="6 9">2A</strain>
    </source>
</reference>
<accession>A0A1G4WWG1</accession>
<evidence type="ECO:0000256" key="3">
    <source>
        <dbReference type="ARBA" id="ARBA00023163"/>
    </source>
</evidence>
<dbReference type="GO" id="GO:0006355">
    <property type="term" value="P:regulation of DNA-templated transcription"/>
    <property type="evidence" value="ECO:0007669"/>
    <property type="project" value="InterPro"/>
</dbReference>
<dbReference type="InterPro" id="IPR000792">
    <property type="entry name" value="Tscrpt_reg_LuxR_C"/>
</dbReference>
<dbReference type="PRINTS" id="PR00038">
    <property type="entry name" value="HTHLUXR"/>
</dbReference>
<keyword evidence="3" id="KW-0804">Transcription</keyword>
<evidence type="ECO:0000259" key="5">
    <source>
        <dbReference type="PROSITE" id="PS00622"/>
    </source>
</evidence>
<name>A0A1G4WWG1_9MYCO</name>
<dbReference type="Proteomes" id="UP000515498">
    <property type="component" value="Chromosome"/>
</dbReference>